<keyword evidence="1" id="KW-0805">Transcription regulation</keyword>
<evidence type="ECO:0000256" key="1">
    <source>
        <dbReference type="ARBA" id="ARBA00023015"/>
    </source>
</evidence>
<evidence type="ECO:0000313" key="5">
    <source>
        <dbReference type="EMBL" id="REH27667.1"/>
    </source>
</evidence>
<dbReference type="EMBL" id="QUNO01000029">
    <property type="protein sequence ID" value="REH27667.1"/>
    <property type="molecule type" value="Genomic_DNA"/>
</dbReference>
<dbReference type="PANTHER" id="PTHR43537:SF20">
    <property type="entry name" value="HTH-TYPE TRANSCRIPTIONAL REPRESSOR GLAR"/>
    <property type="match status" value="1"/>
</dbReference>
<dbReference type="Gene3D" id="1.10.10.10">
    <property type="entry name" value="Winged helix-like DNA-binding domain superfamily/Winged helix DNA-binding domain"/>
    <property type="match status" value="1"/>
</dbReference>
<dbReference type="SMART" id="SM00895">
    <property type="entry name" value="FCD"/>
    <property type="match status" value="1"/>
</dbReference>
<evidence type="ECO:0000256" key="3">
    <source>
        <dbReference type="ARBA" id="ARBA00023163"/>
    </source>
</evidence>
<name>A0A3E0GVN2_9PSEU</name>
<accession>A0A3E0GVN2</accession>
<evidence type="ECO:0000313" key="6">
    <source>
        <dbReference type="Proteomes" id="UP000256269"/>
    </source>
</evidence>
<dbReference type="Gene3D" id="1.20.120.530">
    <property type="entry name" value="GntR ligand-binding domain-like"/>
    <property type="match status" value="1"/>
</dbReference>
<protein>
    <submittedName>
        <fullName evidence="5">DNA-binding GntR family transcriptional regulator</fullName>
    </submittedName>
</protein>
<dbReference type="Proteomes" id="UP000256269">
    <property type="component" value="Unassembled WGS sequence"/>
</dbReference>
<dbReference type="Pfam" id="PF07729">
    <property type="entry name" value="FCD"/>
    <property type="match status" value="1"/>
</dbReference>
<reference evidence="5 6" key="1">
    <citation type="submission" date="2018-08" db="EMBL/GenBank/DDBJ databases">
        <title>Genomic Encyclopedia of Archaeal and Bacterial Type Strains, Phase II (KMG-II): from individual species to whole genera.</title>
        <authorList>
            <person name="Goeker M."/>
        </authorList>
    </citation>
    <scope>NUCLEOTIDE SEQUENCE [LARGE SCALE GENOMIC DNA]</scope>
    <source>
        <strain evidence="5 6">DSM 45791</strain>
    </source>
</reference>
<dbReference type="InterPro" id="IPR000524">
    <property type="entry name" value="Tscrpt_reg_HTH_GntR"/>
</dbReference>
<dbReference type="Pfam" id="PF00392">
    <property type="entry name" value="GntR"/>
    <property type="match status" value="1"/>
</dbReference>
<dbReference type="SUPFAM" id="SSF48008">
    <property type="entry name" value="GntR ligand-binding domain-like"/>
    <property type="match status" value="1"/>
</dbReference>
<keyword evidence="3" id="KW-0804">Transcription</keyword>
<dbReference type="GO" id="GO:0003700">
    <property type="term" value="F:DNA-binding transcription factor activity"/>
    <property type="evidence" value="ECO:0007669"/>
    <property type="project" value="InterPro"/>
</dbReference>
<keyword evidence="2 5" id="KW-0238">DNA-binding</keyword>
<proteinExistence type="predicted"/>
<dbReference type="SUPFAM" id="SSF46785">
    <property type="entry name" value="Winged helix' DNA-binding domain"/>
    <property type="match status" value="1"/>
</dbReference>
<organism evidence="5 6">
    <name type="scientific">Kutzneria buriramensis</name>
    <dbReference type="NCBI Taxonomy" id="1045776"/>
    <lineage>
        <taxon>Bacteria</taxon>
        <taxon>Bacillati</taxon>
        <taxon>Actinomycetota</taxon>
        <taxon>Actinomycetes</taxon>
        <taxon>Pseudonocardiales</taxon>
        <taxon>Pseudonocardiaceae</taxon>
        <taxon>Kutzneria</taxon>
    </lineage>
</organism>
<dbReference type="InterPro" id="IPR036388">
    <property type="entry name" value="WH-like_DNA-bd_sf"/>
</dbReference>
<dbReference type="SMART" id="SM00345">
    <property type="entry name" value="HTH_GNTR"/>
    <property type="match status" value="1"/>
</dbReference>
<keyword evidence="6" id="KW-1185">Reference proteome</keyword>
<dbReference type="PANTHER" id="PTHR43537">
    <property type="entry name" value="TRANSCRIPTIONAL REGULATOR, GNTR FAMILY"/>
    <property type="match status" value="1"/>
</dbReference>
<gene>
    <name evidence="5" type="ORF">BCF44_12955</name>
</gene>
<dbReference type="PROSITE" id="PS50949">
    <property type="entry name" value="HTH_GNTR"/>
    <property type="match status" value="1"/>
</dbReference>
<dbReference type="InterPro" id="IPR036390">
    <property type="entry name" value="WH_DNA-bd_sf"/>
</dbReference>
<feature type="domain" description="HTH gntR-type" evidence="4">
    <location>
        <begin position="29"/>
        <end position="96"/>
    </location>
</feature>
<dbReference type="InterPro" id="IPR011711">
    <property type="entry name" value="GntR_C"/>
</dbReference>
<dbReference type="AlphaFoldDB" id="A0A3E0GVN2"/>
<comment type="caution">
    <text evidence="5">The sequence shown here is derived from an EMBL/GenBank/DDBJ whole genome shotgun (WGS) entry which is preliminary data.</text>
</comment>
<dbReference type="GO" id="GO:0003677">
    <property type="term" value="F:DNA binding"/>
    <property type="evidence" value="ECO:0007669"/>
    <property type="project" value="UniProtKB-KW"/>
</dbReference>
<dbReference type="InterPro" id="IPR008920">
    <property type="entry name" value="TF_FadR/GntR_C"/>
</dbReference>
<sequence>MVLEVSSDVRTSVAMSKLCILPGMPTSAKTRTDEVHARLRADILAGRYAPGERLKFTPLCQAYDASVGLVREVLSRLAEQGLVLASPQVGFQVTPISVDDLLDLTRTRMDIECLALRRGIERGDTAWRARVVATHFTLADTPRRDPSEPTRVTPAWEAAHADFHDALLAGCGSPRLYAIATALRDSACLYRRWSEAIDSSDAARDPAREHATICQHTIDGDADAAVAALAAHIELTTTLIVASRA</sequence>
<evidence type="ECO:0000259" key="4">
    <source>
        <dbReference type="PROSITE" id="PS50949"/>
    </source>
</evidence>
<evidence type="ECO:0000256" key="2">
    <source>
        <dbReference type="ARBA" id="ARBA00023125"/>
    </source>
</evidence>